<name>A0ABS9EQQ7_9BACT</name>
<dbReference type="PANTHER" id="PTHR39209">
    <property type="match status" value="1"/>
</dbReference>
<organism evidence="2 3">
    <name type="scientific">Dethiosulfovibrio marinus</name>
    <dbReference type="NCBI Taxonomy" id="133532"/>
    <lineage>
        <taxon>Bacteria</taxon>
        <taxon>Thermotogati</taxon>
        <taxon>Synergistota</taxon>
        <taxon>Synergistia</taxon>
        <taxon>Synergistales</taxon>
        <taxon>Dethiosulfovibrionaceae</taxon>
        <taxon>Dethiosulfovibrio</taxon>
    </lineage>
</organism>
<gene>
    <name evidence="2" type="ORF">L2W38_11985</name>
</gene>
<dbReference type="PANTHER" id="PTHR39209:SF2">
    <property type="entry name" value="CYTOPLASMIC PROTEIN"/>
    <property type="match status" value="1"/>
</dbReference>
<sequence length="236" mass="26268">MNIKIGSGVFERFEGYRRAVVLVKGADNRGEDDSLMAKLRAAEADVRERSDLADYKEIPRIASWREVFRSMGINPNKYPPSVANLIKRTGKGTDLPFVNKLVCIFNVISLRHMVPCGGDDLSVVTGDLRLDVASGMEDYVPLGKPDVLEHPDEGEIIYFDDGNRDVFCRAWCWKNGDRSKITETTTDVAINVEGMPPVSLQDLKAIGDELAEMVREHCGGDVSVHILDDENDILEI</sequence>
<protein>
    <recommendedName>
        <fullName evidence="1">B3/B4 tRNA-binding domain-containing protein</fullName>
    </recommendedName>
</protein>
<dbReference type="EMBL" id="JAKGUD010000017">
    <property type="protein sequence ID" value="MCF4143532.1"/>
    <property type="molecule type" value="Genomic_DNA"/>
</dbReference>
<reference evidence="2 3" key="1">
    <citation type="submission" date="2022-01" db="EMBL/GenBank/DDBJ databases">
        <title>Dethiosulfovibrio faecalis sp. nov., a novel proteolytic, non-sulfur-reducing bacterium isolated from a marine aquaculture solid waste bioreactor.</title>
        <authorList>
            <person name="Grabowski S."/>
            <person name="Apolinario E."/>
            <person name="Schneider N."/>
            <person name="Marshall C.W."/>
            <person name="Sowers K.R."/>
        </authorList>
    </citation>
    <scope>NUCLEOTIDE SEQUENCE [LARGE SCALE GENOMIC DNA]</scope>
    <source>
        <strain evidence="2 3">DSM 12537</strain>
    </source>
</reference>
<evidence type="ECO:0000313" key="2">
    <source>
        <dbReference type="EMBL" id="MCF4143532.1"/>
    </source>
</evidence>
<dbReference type="SMART" id="SM00873">
    <property type="entry name" value="B3_4"/>
    <property type="match status" value="1"/>
</dbReference>
<accession>A0ABS9EQQ7</accession>
<dbReference type="SUPFAM" id="SSF56037">
    <property type="entry name" value="PheT/TilS domain"/>
    <property type="match status" value="1"/>
</dbReference>
<dbReference type="Gene3D" id="3.50.40.10">
    <property type="entry name" value="Phenylalanyl-trna Synthetase, Chain B, domain 3"/>
    <property type="match status" value="1"/>
</dbReference>
<keyword evidence="3" id="KW-1185">Reference proteome</keyword>
<dbReference type="Proteomes" id="UP001200430">
    <property type="component" value="Unassembled WGS sequence"/>
</dbReference>
<feature type="domain" description="B3/B4 tRNA-binding" evidence="1">
    <location>
        <begin position="62"/>
        <end position="219"/>
    </location>
</feature>
<evidence type="ECO:0000259" key="1">
    <source>
        <dbReference type="SMART" id="SM00873"/>
    </source>
</evidence>
<dbReference type="Pfam" id="PF03483">
    <property type="entry name" value="B3_4"/>
    <property type="match status" value="1"/>
</dbReference>
<dbReference type="RefSeq" id="WP_236100243.1">
    <property type="nucleotide sequence ID" value="NZ_JAKGUD010000017.1"/>
</dbReference>
<dbReference type="InterPro" id="IPR005146">
    <property type="entry name" value="B3/B4_tRNA-bd"/>
</dbReference>
<comment type="caution">
    <text evidence="2">The sequence shown here is derived from an EMBL/GenBank/DDBJ whole genome shotgun (WGS) entry which is preliminary data.</text>
</comment>
<proteinExistence type="predicted"/>
<evidence type="ECO:0000313" key="3">
    <source>
        <dbReference type="Proteomes" id="UP001200430"/>
    </source>
</evidence>
<dbReference type="InterPro" id="IPR020825">
    <property type="entry name" value="Phe-tRNA_synthase-like_B3/B4"/>
</dbReference>